<dbReference type="InterPro" id="IPR015797">
    <property type="entry name" value="NUDIX_hydrolase-like_dom_sf"/>
</dbReference>
<gene>
    <name evidence="11" type="ORF">AKO1_010968</name>
</gene>
<dbReference type="SUPFAM" id="SSF55811">
    <property type="entry name" value="Nudix"/>
    <property type="match status" value="1"/>
</dbReference>
<organism evidence="11 12">
    <name type="scientific">Acrasis kona</name>
    <dbReference type="NCBI Taxonomy" id="1008807"/>
    <lineage>
        <taxon>Eukaryota</taxon>
        <taxon>Discoba</taxon>
        <taxon>Heterolobosea</taxon>
        <taxon>Tetramitia</taxon>
        <taxon>Eutetramitia</taxon>
        <taxon>Acrasidae</taxon>
        <taxon>Acrasis</taxon>
    </lineage>
</organism>
<dbReference type="SUPFAM" id="SSF140586">
    <property type="entry name" value="Dcp2 domain-like"/>
    <property type="match status" value="1"/>
</dbReference>
<comment type="similarity">
    <text evidence="3">Belongs to the Nudix hydrolase family. DCP2 subfamily.</text>
</comment>
<dbReference type="GO" id="GO:0003723">
    <property type="term" value="F:RNA binding"/>
    <property type="evidence" value="ECO:0007669"/>
    <property type="project" value="UniProtKB-KW"/>
</dbReference>
<evidence type="ECO:0000313" key="12">
    <source>
        <dbReference type="Proteomes" id="UP001431209"/>
    </source>
</evidence>
<dbReference type="PANTHER" id="PTHR23114">
    <property type="entry name" value="M7GPPPN-MRNA HYDROLASE"/>
    <property type="match status" value="1"/>
</dbReference>
<evidence type="ECO:0000256" key="2">
    <source>
        <dbReference type="ARBA" id="ARBA00004496"/>
    </source>
</evidence>
<evidence type="ECO:0000256" key="8">
    <source>
        <dbReference type="ARBA" id="ARBA00023211"/>
    </source>
</evidence>
<evidence type="ECO:0000256" key="4">
    <source>
        <dbReference type="ARBA" id="ARBA00022490"/>
    </source>
</evidence>
<feature type="region of interest" description="Disordered" evidence="9">
    <location>
        <begin position="327"/>
        <end position="349"/>
    </location>
</feature>
<keyword evidence="7" id="KW-0694">RNA-binding</keyword>
<evidence type="ECO:0000259" key="10">
    <source>
        <dbReference type="PROSITE" id="PS51462"/>
    </source>
</evidence>
<comment type="cofactor">
    <cofactor evidence="1">
        <name>Mn(2+)</name>
        <dbReference type="ChEBI" id="CHEBI:29035"/>
    </cofactor>
</comment>
<dbReference type="PROSITE" id="PS00893">
    <property type="entry name" value="NUDIX_BOX"/>
    <property type="match status" value="1"/>
</dbReference>
<dbReference type="SMART" id="SM01125">
    <property type="entry name" value="DCP2"/>
    <property type="match status" value="1"/>
</dbReference>
<dbReference type="PANTHER" id="PTHR23114:SF17">
    <property type="entry name" value="M7GPPPN-MRNA HYDROLASE"/>
    <property type="match status" value="1"/>
</dbReference>
<keyword evidence="8" id="KW-0464">Manganese</keyword>
<name>A0AAW2YR10_9EUKA</name>
<feature type="region of interest" description="Disordered" evidence="9">
    <location>
        <begin position="1"/>
        <end position="24"/>
    </location>
</feature>
<comment type="subcellular location">
    <subcellularLocation>
        <location evidence="2">Cytoplasm</location>
    </subcellularLocation>
</comment>
<feature type="domain" description="Nudix hydrolase" evidence="10">
    <location>
        <begin position="181"/>
        <end position="315"/>
    </location>
</feature>
<protein>
    <submittedName>
        <fullName evidence="11">mRNA-decapping enzyme subunit 2</fullName>
    </submittedName>
</protein>
<keyword evidence="12" id="KW-1185">Reference proteome</keyword>
<dbReference type="Pfam" id="PF00293">
    <property type="entry name" value="NUDIX"/>
    <property type="match status" value="1"/>
</dbReference>
<dbReference type="GO" id="GO:0005737">
    <property type="term" value="C:cytoplasm"/>
    <property type="evidence" value="ECO:0007669"/>
    <property type="project" value="UniProtKB-SubCell"/>
</dbReference>
<keyword evidence="6" id="KW-0378">Hydrolase</keyword>
<evidence type="ECO:0000256" key="1">
    <source>
        <dbReference type="ARBA" id="ARBA00001936"/>
    </source>
</evidence>
<evidence type="ECO:0000313" key="11">
    <source>
        <dbReference type="EMBL" id="KAL0479645.1"/>
    </source>
</evidence>
<dbReference type="Pfam" id="PF05026">
    <property type="entry name" value="DCP2"/>
    <property type="match status" value="1"/>
</dbReference>
<dbReference type="FunFam" id="3.90.79.10:FF:000003">
    <property type="entry name" value="M7GpppN-mRNA hydrolase isoform 2"/>
    <property type="match status" value="1"/>
</dbReference>
<sequence length="463" mass="53785">MGESFNSPRIPTAKTTNLPPKNYQKTRRVHKKAQMSNLEKPNQCTPNKLLSRNNHIIDIVPTPMIMSPSPEIPTAPINNQLPTQAQPSPAHSYSLTEVLDDLLIRFILNCPEEEHESMDRLFFQIEEAHWFYEDFYRENCKSLPELKFRDFVEKVFHHCPLLAPYRQLVDSHTKSFYQYKTSVPVCGAIILNKHMNKVLLVKGWSAKSSWSFPRGKINKDEQELTCATREVFEETGFLISHHGANANDFVEMILGDQKVKLFIVTGVSESTVFTPQTRKEISATEWHTFEQIMERSPTTQKTSGKYWAVTPFVRKLKKFIATNKKRLIKNSNGRESPEGMSVSPPRSQLSPQVESMQQQQQQQVHAAVDPFQYQQLAPPQQYQQHMFGYPQQQYQNVYYQQQYYHGGHHHHHVMNQPHHHHHHHFLPSVVGMNQQYPTVDSLLSFSFNMNDIFEDNAVKNVYA</sequence>
<proteinExistence type="inferred from homology"/>
<comment type="caution">
    <text evidence="11">The sequence shown here is derived from an EMBL/GenBank/DDBJ whole genome shotgun (WGS) entry which is preliminary data.</text>
</comment>
<feature type="region of interest" description="Disordered" evidence="9">
    <location>
        <begin position="69"/>
        <end position="89"/>
    </location>
</feature>
<evidence type="ECO:0000256" key="6">
    <source>
        <dbReference type="ARBA" id="ARBA00022801"/>
    </source>
</evidence>
<dbReference type="GO" id="GO:0000290">
    <property type="term" value="P:deadenylation-dependent decapping of nuclear-transcribed mRNA"/>
    <property type="evidence" value="ECO:0007669"/>
    <property type="project" value="InterPro"/>
</dbReference>
<reference evidence="11 12" key="1">
    <citation type="submission" date="2024-03" db="EMBL/GenBank/DDBJ databases">
        <title>The Acrasis kona genome and developmental transcriptomes reveal deep origins of eukaryotic multicellular pathways.</title>
        <authorList>
            <person name="Sheikh S."/>
            <person name="Fu C.-J."/>
            <person name="Brown M.W."/>
            <person name="Baldauf S.L."/>
        </authorList>
    </citation>
    <scope>NUCLEOTIDE SEQUENCE [LARGE SCALE GENOMIC DNA]</scope>
    <source>
        <strain evidence="11 12">ATCC MYA-3509</strain>
    </source>
</reference>
<dbReference type="InterPro" id="IPR036189">
    <property type="entry name" value="DCP2_BoxA_sf"/>
</dbReference>
<dbReference type="InterPro" id="IPR044099">
    <property type="entry name" value="Dcp2_NUDIX"/>
</dbReference>
<dbReference type="GO" id="GO:0000184">
    <property type="term" value="P:nuclear-transcribed mRNA catabolic process, nonsense-mediated decay"/>
    <property type="evidence" value="ECO:0007669"/>
    <property type="project" value="InterPro"/>
</dbReference>
<dbReference type="Gene3D" id="3.90.79.10">
    <property type="entry name" value="Nucleoside Triphosphate Pyrophosphohydrolase"/>
    <property type="match status" value="1"/>
</dbReference>
<dbReference type="EMBL" id="JAOPGA020000585">
    <property type="protein sequence ID" value="KAL0479645.1"/>
    <property type="molecule type" value="Genomic_DNA"/>
</dbReference>
<dbReference type="InterPro" id="IPR000086">
    <property type="entry name" value="NUDIX_hydrolase_dom"/>
</dbReference>
<dbReference type="InterPro" id="IPR007722">
    <property type="entry name" value="DCP2_BoxA"/>
</dbReference>
<dbReference type="AlphaFoldDB" id="A0AAW2YR10"/>
<feature type="compositionally biased region" description="Polar residues" evidence="9">
    <location>
        <begin position="76"/>
        <end position="89"/>
    </location>
</feature>
<accession>A0AAW2YR10</accession>
<dbReference type="Proteomes" id="UP001431209">
    <property type="component" value="Unassembled WGS sequence"/>
</dbReference>
<evidence type="ECO:0000256" key="5">
    <source>
        <dbReference type="ARBA" id="ARBA00022723"/>
    </source>
</evidence>
<dbReference type="GO" id="GO:0140933">
    <property type="term" value="F:5'-(N(7)-methylguanosine 5'-triphospho)-[mRNA] hydrolase activity"/>
    <property type="evidence" value="ECO:0007669"/>
    <property type="project" value="InterPro"/>
</dbReference>
<evidence type="ECO:0000256" key="7">
    <source>
        <dbReference type="ARBA" id="ARBA00022884"/>
    </source>
</evidence>
<dbReference type="PROSITE" id="PS51462">
    <property type="entry name" value="NUDIX"/>
    <property type="match status" value="1"/>
</dbReference>
<keyword evidence="5" id="KW-0479">Metal-binding</keyword>
<dbReference type="CDD" id="cd03672">
    <property type="entry name" value="NUDIX_Dcp2p_Nudt20"/>
    <property type="match status" value="1"/>
</dbReference>
<dbReference type="Gene3D" id="1.10.10.1050">
    <property type="entry name" value="Dcp2, box A domain"/>
    <property type="match status" value="1"/>
</dbReference>
<keyword evidence="4" id="KW-0963">Cytoplasm</keyword>
<evidence type="ECO:0000256" key="3">
    <source>
        <dbReference type="ARBA" id="ARBA00005279"/>
    </source>
</evidence>
<dbReference type="InterPro" id="IPR020084">
    <property type="entry name" value="NUDIX_hydrolase_CS"/>
</dbReference>
<dbReference type="GO" id="GO:0030145">
    <property type="term" value="F:manganese ion binding"/>
    <property type="evidence" value="ECO:0007669"/>
    <property type="project" value="InterPro"/>
</dbReference>
<evidence type="ECO:0000256" key="9">
    <source>
        <dbReference type="SAM" id="MobiDB-lite"/>
    </source>
</evidence>
<feature type="compositionally biased region" description="Polar residues" evidence="9">
    <location>
        <begin position="1"/>
        <end position="19"/>
    </location>
</feature>